<organism evidence="2 3">
    <name type="scientific">Steinernema carpocapsae</name>
    <name type="common">Entomopathogenic nematode</name>
    <dbReference type="NCBI Taxonomy" id="34508"/>
    <lineage>
        <taxon>Eukaryota</taxon>
        <taxon>Metazoa</taxon>
        <taxon>Ecdysozoa</taxon>
        <taxon>Nematoda</taxon>
        <taxon>Chromadorea</taxon>
        <taxon>Rhabditida</taxon>
        <taxon>Tylenchina</taxon>
        <taxon>Panagrolaimomorpha</taxon>
        <taxon>Strongyloidoidea</taxon>
        <taxon>Steinernematidae</taxon>
        <taxon>Steinernema</taxon>
    </lineage>
</organism>
<feature type="compositionally biased region" description="Low complexity" evidence="1">
    <location>
        <begin position="332"/>
        <end position="343"/>
    </location>
</feature>
<name>A0A4U5M182_STECR</name>
<dbReference type="EMBL" id="AZBU02000010">
    <property type="protein sequence ID" value="TKR62410.1"/>
    <property type="molecule type" value="Genomic_DNA"/>
</dbReference>
<proteinExistence type="predicted"/>
<comment type="caution">
    <text evidence="2">The sequence shown here is derived from an EMBL/GenBank/DDBJ whole genome shotgun (WGS) entry which is preliminary data.</text>
</comment>
<feature type="compositionally biased region" description="Acidic residues" evidence="1">
    <location>
        <begin position="222"/>
        <end position="232"/>
    </location>
</feature>
<feature type="compositionally biased region" description="Pro residues" evidence="1">
    <location>
        <begin position="694"/>
        <end position="704"/>
    </location>
</feature>
<evidence type="ECO:0000313" key="3">
    <source>
        <dbReference type="Proteomes" id="UP000298663"/>
    </source>
</evidence>
<keyword evidence="3" id="KW-1185">Reference proteome</keyword>
<feature type="compositionally biased region" description="Basic and acidic residues" evidence="1">
    <location>
        <begin position="306"/>
        <end position="331"/>
    </location>
</feature>
<protein>
    <submittedName>
        <fullName evidence="2">Uncharacterized protein</fullName>
    </submittedName>
</protein>
<feature type="compositionally biased region" description="Gly residues" evidence="1">
    <location>
        <begin position="76"/>
        <end position="100"/>
    </location>
</feature>
<feature type="compositionally biased region" description="Low complexity" evidence="1">
    <location>
        <begin position="142"/>
        <end position="159"/>
    </location>
</feature>
<sequence>MSPDRVDGALNAGKSKPGQGGQGKIKPGQGYEAGDGLQDKGKPSPNKKGSSNGPLEKDALNDNYDPEYEKAVAVGLGPGNGHGGSNTGHNGDNGGAGGSGSYENSESSGSSGKNGAYSEGGSGNKRIHNGPNGPKNAHNDQGAGNNSRSSGSSGSNGAYSEGGYGNKEAHNGPNGPNDVHNDQGSGAGKSEDYLDLPPGTQPDAFPHLPKIEPGSNPYKQPDEDEDGNDYLEENTKPETGSTQGPYPDGKGGPHEIHPGGYTEHPDGTDGHGSPEHPDGYSKPDKKIGEFFPEDGDGHGAENGGHYGEKPKETHGGDRYDKYGEGDKDKYSETSSSKSSKPKSCCGCCKDDVKIPFRPKQPTGGRGGSKYGHEEVGEVLVPGVPGVQGGYAQPGAPGFQGYIPALTPSLQPCCQPAPFPCCPTIPNCCLPALPTIPCCPRAPPPPCCPALPTLCCQPVLQCCPPPPPAQVCCSAPAIPVCYRACPACPCRRRVSLVKRLKRQSGAAGGCSACSTGGQPALGAYQHAVPPTSCRQCSGRKKRQAQNSFLSAITGNTHNLLSGLHSGGGQSSCGTCQGARKRIKRFGCVPCLGRKKREAEEDPEEVHKRAKRLGCLPCLARAKKSIPGQGGCHSCSNLGHLLSRFKRTISCTICHTAQVRAKRQVEIDEYNSASITGGIRRYPANCQQCAAVRPLQSPPFQPPPMPQFRQKRDDRYAHRNDGEAHASRDDIDDFHDLPSGFEKVKPKSKYKDDLSGESLATSAGSYDSIFECDHSCCDYSKCIKVKSRPLNLDFLM</sequence>
<dbReference type="AlphaFoldDB" id="A0A4U5M182"/>
<evidence type="ECO:0000313" key="2">
    <source>
        <dbReference type="EMBL" id="TKR62410.1"/>
    </source>
</evidence>
<evidence type="ECO:0000256" key="1">
    <source>
        <dbReference type="SAM" id="MobiDB-lite"/>
    </source>
</evidence>
<reference evidence="2 3" key="1">
    <citation type="journal article" date="2015" name="Genome Biol.">
        <title>Comparative genomics of Steinernema reveals deeply conserved gene regulatory networks.</title>
        <authorList>
            <person name="Dillman A.R."/>
            <person name="Macchietto M."/>
            <person name="Porter C.F."/>
            <person name="Rogers A."/>
            <person name="Williams B."/>
            <person name="Antoshechkin I."/>
            <person name="Lee M.M."/>
            <person name="Goodwin Z."/>
            <person name="Lu X."/>
            <person name="Lewis E.E."/>
            <person name="Goodrich-Blair H."/>
            <person name="Stock S.P."/>
            <person name="Adams B.J."/>
            <person name="Sternberg P.W."/>
            <person name="Mortazavi A."/>
        </authorList>
    </citation>
    <scope>NUCLEOTIDE SEQUENCE [LARGE SCALE GENOMIC DNA]</scope>
    <source>
        <strain evidence="2 3">ALL</strain>
    </source>
</reference>
<dbReference type="OrthoDB" id="5853700at2759"/>
<feature type="compositionally biased region" description="Low complexity" evidence="1">
    <location>
        <begin position="43"/>
        <end position="54"/>
    </location>
</feature>
<feature type="region of interest" description="Disordered" evidence="1">
    <location>
        <begin position="692"/>
        <end position="713"/>
    </location>
</feature>
<dbReference type="Proteomes" id="UP000298663">
    <property type="component" value="Unassembled WGS sequence"/>
</dbReference>
<accession>A0A4U5M182</accession>
<reference evidence="2 3" key="2">
    <citation type="journal article" date="2019" name="G3 (Bethesda)">
        <title>Hybrid Assembly of the Genome of the Entomopathogenic Nematode Steinernema carpocapsae Identifies the X-Chromosome.</title>
        <authorList>
            <person name="Serra L."/>
            <person name="Macchietto M."/>
            <person name="Macias-Munoz A."/>
            <person name="McGill C.J."/>
            <person name="Rodriguez I.M."/>
            <person name="Rodriguez B."/>
            <person name="Murad R."/>
            <person name="Mortazavi A."/>
        </authorList>
    </citation>
    <scope>NUCLEOTIDE SEQUENCE [LARGE SCALE GENOMIC DNA]</scope>
    <source>
        <strain evidence="2 3">ALL</strain>
    </source>
</reference>
<feature type="compositionally biased region" description="Low complexity" evidence="1">
    <location>
        <begin position="101"/>
        <end position="115"/>
    </location>
</feature>
<feature type="region of interest" description="Disordered" evidence="1">
    <location>
        <begin position="1"/>
        <end position="344"/>
    </location>
</feature>
<gene>
    <name evidence="2" type="ORF">L596_026380</name>
</gene>
<feature type="compositionally biased region" description="Basic and acidic residues" evidence="1">
    <location>
        <begin position="251"/>
        <end position="288"/>
    </location>
</feature>